<dbReference type="SUPFAM" id="SSF75169">
    <property type="entry name" value="DsrEFH-like"/>
    <property type="match status" value="1"/>
</dbReference>
<evidence type="ECO:0000313" key="2">
    <source>
        <dbReference type="Proteomes" id="UP001499938"/>
    </source>
</evidence>
<evidence type="ECO:0000313" key="1">
    <source>
        <dbReference type="EMBL" id="GAA1792479.1"/>
    </source>
</evidence>
<dbReference type="Pfam" id="PF13686">
    <property type="entry name" value="DrsE_2"/>
    <property type="match status" value="1"/>
</dbReference>
<dbReference type="Proteomes" id="UP001499938">
    <property type="component" value="Unassembled WGS sequence"/>
</dbReference>
<proteinExistence type="predicted"/>
<dbReference type="PANTHER" id="PTHR34655:SF2">
    <property type="entry name" value="PEROXIREDOXIN FAMILY PROTEIN"/>
    <property type="match status" value="1"/>
</dbReference>
<dbReference type="PANTHER" id="PTHR34655">
    <property type="entry name" value="CONSERVED WITHIN P. AEROPHILUM"/>
    <property type="match status" value="1"/>
</dbReference>
<protein>
    <submittedName>
        <fullName evidence="1">DsrE/DsrF/DrsH-like family protein</fullName>
    </submittedName>
</protein>
<dbReference type="InterPro" id="IPR027396">
    <property type="entry name" value="DsrEFH-like"/>
</dbReference>
<dbReference type="RefSeq" id="WP_344083457.1">
    <property type="nucleotide sequence ID" value="NZ_BAAAPO010000026.1"/>
</dbReference>
<name>A0ABN2LLH2_9MICO</name>
<keyword evidence="2" id="KW-1185">Reference proteome</keyword>
<gene>
    <name evidence="1" type="ORF">GCM10009811_16660</name>
</gene>
<comment type="caution">
    <text evidence="1">The sequence shown here is derived from an EMBL/GenBank/DDBJ whole genome shotgun (WGS) entry which is preliminary data.</text>
</comment>
<sequence>MRAIPDGFLIPDFGGASQAPAAAASTDGAPTAYAGPRKMALICSKGNLDMAYPGLILGNAAAGEGIETHIFFTFWGLDIINKKTNDKLKFTMLGNTAMHMAELGYLRPGLEHVSMPQAMGQLPGMTAIATRMMKKQMADLDIPDVPEFLDLLQAAGVHMYACRLSFDMMKLLEADLHPGVEGVISAADFIEISAGAQTIFI</sequence>
<dbReference type="InterPro" id="IPR032836">
    <property type="entry name" value="DsrE2-like"/>
</dbReference>
<reference evidence="1 2" key="1">
    <citation type="journal article" date="2019" name="Int. J. Syst. Evol. Microbiol.">
        <title>The Global Catalogue of Microorganisms (GCM) 10K type strain sequencing project: providing services to taxonomists for standard genome sequencing and annotation.</title>
        <authorList>
            <consortium name="The Broad Institute Genomics Platform"/>
            <consortium name="The Broad Institute Genome Sequencing Center for Infectious Disease"/>
            <person name="Wu L."/>
            <person name="Ma J."/>
        </authorList>
    </citation>
    <scope>NUCLEOTIDE SEQUENCE [LARGE SCALE GENOMIC DNA]</scope>
    <source>
        <strain evidence="1 2">JCM 15592</strain>
    </source>
</reference>
<dbReference type="Gene3D" id="3.40.1260.10">
    <property type="entry name" value="DsrEFH-like"/>
    <property type="match status" value="1"/>
</dbReference>
<accession>A0ABN2LLH2</accession>
<dbReference type="EMBL" id="BAAAPO010000026">
    <property type="protein sequence ID" value="GAA1792479.1"/>
    <property type="molecule type" value="Genomic_DNA"/>
</dbReference>
<organism evidence="1 2">
    <name type="scientific">Nostocoides veronense</name>
    <dbReference type="NCBI Taxonomy" id="330836"/>
    <lineage>
        <taxon>Bacteria</taxon>
        <taxon>Bacillati</taxon>
        <taxon>Actinomycetota</taxon>
        <taxon>Actinomycetes</taxon>
        <taxon>Micrococcales</taxon>
        <taxon>Intrasporangiaceae</taxon>
        <taxon>Nostocoides</taxon>
    </lineage>
</organism>